<evidence type="ECO:0000313" key="3">
    <source>
        <dbReference type="Proteomes" id="UP001418796"/>
    </source>
</evidence>
<dbReference type="EC" id="2.7.7.65" evidence="2"/>
<reference evidence="2 3" key="1">
    <citation type="submission" date="2024-03" db="EMBL/GenBank/DDBJ databases">
        <title>Bacilli Hybrid Assemblies.</title>
        <authorList>
            <person name="Kovac J."/>
        </authorList>
    </citation>
    <scope>NUCLEOTIDE SEQUENCE [LARGE SCALE GENOMIC DNA]</scope>
    <source>
        <strain evidence="2 3">FSL R7-0666</strain>
    </source>
</reference>
<dbReference type="InterPro" id="IPR043128">
    <property type="entry name" value="Rev_trsase/Diguanyl_cyclase"/>
</dbReference>
<dbReference type="InterPro" id="IPR050469">
    <property type="entry name" value="Diguanylate_Cyclase"/>
</dbReference>
<name>A0ABU9VKI7_9BACI</name>
<dbReference type="GO" id="GO:0052621">
    <property type="term" value="F:diguanylate cyclase activity"/>
    <property type="evidence" value="ECO:0007669"/>
    <property type="project" value="UniProtKB-EC"/>
</dbReference>
<keyword evidence="2" id="KW-0548">Nucleotidyltransferase</keyword>
<dbReference type="NCBIfam" id="TIGR00254">
    <property type="entry name" value="GGDEF"/>
    <property type="match status" value="1"/>
</dbReference>
<dbReference type="Gene3D" id="3.30.450.40">
    <property type="match status" value="2"/>
</dbReference>
<dbReference type="PANTHER" id="PTHR45138:SF9">
    <property type="entry name" value="DIGUANYLATE CYCLASE DGCM-RELATED"/>
    <property type="match status" value="1"/>
</dbReference>
<sequence length="737" mass="84524">MNELRNLFQYNEFIPLWDELVPFEEEQRVGTESFIYMIWTDSGLVSAKQMGPASDELNRAFLSYYQHDTDVGAEEYIYIESNRAFQVPDYPPIKFGVMSREELCERDRLGLLLQHIEQKLLTSDRIFHAELLLREANYEISFRALINALFNEKITQVLPYEFTLFEWTEEKLKHARGKNSFPPNILRDAKQIIHEQVLAKGKATCAEVYSDEQNHYMVLPIIFEAQCLGCLISELPKQYQKSGTIFRDMALWLQPLLEKGYQLEHGEREAKKKDLLLEVTKKVHSTMDISEVLAKIVYAIKQTYPTYDVYLMLSHEWEVQEELPIKPFIYGSEGLHSKAEQAFLTGSNQVERNQKQQILDLFMPLRGKQGIYGVLEIHASPLLPLPETEISFIEILADTGGNALENAELYQQSRDLIHDLKLINRATHQINSKLNLNDLIESMTQQIKEAFGAQEVGFLLFDRSDQSIIHQSGTPYLLANQHELDVHSIIDQLLSKKDPIYIGDTGLHHEIETGPFSSMLAIPMIQKEAVHGAVFAFHQESYHFTFESFKLLQSLVHHSTLAFTNTLLHEELEKLVITDHLTNLHSRNYLEESMEESLMEHEKGTFLLIDIDDFKRINDSFGHQTGDEILKQVASIIQSNIRETDVAARWGGEELAIYLPKVDLRVGTEIAKRIVKAVALQTNPSVTISCGVSHWDKSESLSRSSECLFKSADTGLYKAKDEGKNRVKIEMPRTAES</sequence>
<protein>
    <submittedName>
        <fullName evidence="2">Diguanylate cyclase</fullName>
        <ecNumber evidence="2">2.7.7.65</ecNumber>
    </submittedName>
</protein>
<dbReference type="Proteomes" id="UP001418796">
    <property type="component" value="Unassembled WGS sequence"/>
</dbReference>
<evidence type="ECO:0000313" key="2">
    <source>
        <dbReference type="EMBL" id="MEN0644423.1"/>
    </source>
</evidence>
<organism evidence="2 3">
    <name type="scientific">Alkalicoccobacillus gibsonii</name>
    <dbReference type="NCBI Taxonomy" id="79881"/>
    <lineage>
        <taxon>Bacteria</taxon>
        <taxon>Bacillati</taxon>
        <taxon>Bacillota</taxon>
        <taxon>Bacilli</taxon>
        <taxon>Bacillales</taxon>
        <taxon>Bacillaceae</taxon>
        <taxon>Alkalicoccobacillus</taxon>
    </lineage>
</organism>
<dbReference type="SMART" id="SM00065">
    <property type="entry name" value="GAF"/>
    <property type="match status" value="2"/>
</dbReference>
<dbReference type="SMART" id="SM00267">
    <property type="entry name" value="GGDEF"/>
    <property type="match status" value="1"/>
</dbReference>
<dbReference type="PANTHER" id="PTHR45138">
    <property type="entry name" value="REGULATORY COMPONENTS OF SENSORY TRANSDUCTION SYSTEM"/>
    <property type="match status" value="1"/>
</dbReference>
<dbReference type="EMBL" id="JBCITK010000001">
    <property type="protein sequence ID" value="MEN0644423.1"/>
    <property type="molecule type" value="Genomic_DNA"/>
</dbReference>
<feature type="domain" description="GGDEF" evidence="1">
    <location>
        <begin position="602"/>
        <end position="732"/>
    </location>
</feature>
<dbReference type="Pfam" id="PF13185">
    <property type="entry name" value="GAF_2"/>
    <property type="match status" value="1"/>
</dbReference>
<evidence type="ECO:0000259" key="1">
    <source>
        <dbReference type="PROSITE" id="PS50887"/>
    </source>
</evidence>
<dbReference type="SUPFAM" id="SSF55781">
    <property type="entry name" value="GAF domain-like"/>
    <property type="match status" value="2"/>
</dbReference>
<gene>
    <name evidence="2" type="ORF">MKY91_14825</name>
</gene>
<dbReference type="InterPro" id="IPR029016">
    <property type="entry name" value="GAF-like_dom_sf"/>
</dbReference>
<accession>A0ABU9VKI7</accession>
<dbReference type="InterPro" id="IPR029787">
    <property type="entry name" value="Nucleotide_cyclase"/>
</dbReference>
<dbReference type="InterPro" id="IPR003018">
    <property type="entry name" value="GAF"/>
</dbReference>
<dbReference type="RefSeq" id="WP_343131120.1">
    <property type="nucleotide sequence ID" value="NZ_JBCITK010000001.1"/>
</dbReference>
<dbReference type="InterPro" id="IPR000160">
    <property type="entry name" value="GGDEF_dom"/>
</dbReference>
<keyword evidence="3" id="KW-1185">Reference proteome</keyword>
<keyword evidence="2" id="KW-0808">Transferase</keyword>
<proteinExistence type="predicted"/>
<dbReference type="SUPFAM" id="SSF55073">
    <property type="entry name" value="Nucleotide cyclase"/>
    <property type="match status" value="1"/>
</dbReference>
<dbReference type="CDD" id="cd01949">
    <property type="entry name" value="GGDEF"/>
    <property type="match status" value="1"/>
</dbReference>
<dbReference type="Pfam" id="PF00990">
    <property type="entry name" value="GGDEF"/>
    <property type="match status" value="1"/>
</dbReference>
<dbReference type="PROSITE" id="PS50887">
    <property type="entry name" value="GGDEF"/>
    <property type="match status" value="1"/>
</dbReference>
<dbReference type="Gene3D" id="3.30.70.270">
    <property type="match status" value="1"/>
</dbReference>
<comment type="caution">
    <text evidence="2">The sequence shown here is derived from an EMBL/GenBank/DDBJ whole genome shotgun (WGS) entry which is preliminary data.</text>
</comment>